<protein>
    <submittedName>
        <fullName evidence="9">MFS transporter</fullName>
    </submittedName>
</protein>
<dbReference type="PANTHER" id="PTHR23513:SF6">
    <property type="entry name" value="MAJOR FACILITATOR SUPERFAMILY ASSOCIATED DOMAIN-CONTAINING PROTEIN"/>
    <property type="match status" value="1"/>
</dbReference>
<keyword evidence="3" id="KW-1003">Cell membrane</keyword>
<keyword evidence="6 7" id="KW-0472">Membrane</keyword>
<feature type="domain" description="Major facilitator superfamily (MFS) profile" evidence="8">
    <location>
        <begin position="211"/>
        <end position="393"/>
    </location>
</feature>
<organism evidence="9 10">
    <name type="scientific">Salininema proteolyticum</name>
    <dbReference type="NCBI Taxonomy" id="1607685"/>
    <lineage>
        <taxon>Bacteria</taxon>
        <taxon>Bacillati</taxon>
        <taxon>Actinomycetota</taxon>
        <taxon>Actinomycetes</taxon>
        <taxon>Glycomycetales</taxon>
        <taxon>Glycomycetaceae</taxon>
        <taxon>Salininema</taxon>
    </lineage>
</organism>
<dbReference type="Proteomes" id="UP001595823">
    <property type="component" value="Unassembled WGS sequence"/>
</dbReference>
<comment type="caution">
    <text evidence="9">The sequence shown here is derived from an EMBL/GenBank/DDBJ whole genome shotgun (WGS) entry which is preliminary data.</text>
</comment>
<evidence type="ECO:0000259" key="8">
    <source>
        <dbReference type="PROSITE" id="PS50850"/>
    </source>
</evidence>
<feature type="transmembrane region" description="Helical" evidence="7">
    <location>
        <begin position="337"/>
        <end position="358"/>
    </location>
</feature>
<keyword evidence="4 7" id="KW-0812">Transmembrane</keyword>
<evidence type="ECO:0000313" key="10">
    <source>
        <dbReference type="Proteomes" id="UP001595823"/>
    </source>
</evidence>
<evidence type="ECO:0000256" key="4">
    <source>
        <dbReference type="ARBA" id="ARBA00022692"/>
    </source>
</evidence>
<dbReference type="Pfam" id="PF05977">
    <property type="entry name" value="MFS_3"/>
    <property type="match status" value="1"/>
</dbReference>
<feature type="transmembrane region" description="Helical" evidence="7">
    <location>
        <begin position="278"/>
        <end position="296"/>
    </location>
</feature>
<feature type="transmembrane region" description="Helical" evidence="7">
    <location>
        <begin position="204"/>
        <end position="226"/>
    </location>
</feature>
<dbReference type="InterPro" id="IPR020846">
    <property type="entry name" value="MFS_dom"/>
</dbReference>
<feature type="transmembrane region" description="Helical" evidence="7">
    <location>
        <begin position="246"/>
        <end position="266"/>
    </location>
</feature>
<evidence type="ECO:0000256" key="5">
    <source>
        <dbReference type="ARBA" id="ARBA00022989"/>
    </source>
</evidence>
<keyword evidence="5 7" id="KW-1133">Transmembrane helix</keyword>
<dbReference type="Gene3D" id="1.20.1250.20">
    <property type="entry name" value="MFS general substrate transporter like domains"/>
    <property type="match status" value="2"/>
</dbReference>
<dbReference type="PANTHER" id="PTHR23513">
    <property type="entry name" value="INTEGRAL MEMBRANE EFFLUX PROTEIN-RELATED"/>
    <property type="match status" value="1"/>
</dbReference>
<dbReference type="InterPro" id="IPR036259">
    <property type="entry name" value="MFS_trans_sf"/>
</dbReference>
<feature type="transmembrane region" description="Helical" evidence="7">
    <location>
        <begin position="84"/>
        <end position="106"/>
    </location>
</feature>
<evidence type="ECO:0000256" key="3">
    <source>
        <dbReference type="ARBA" id="ARBA00022475"/>
    </source>
</evidence>
<dbReference type="PROSITE" id="PS50850">
    <property type="entry name" value="MFS"/>
    <property type="match status" value="1"/>
</dbReference>
<gene>
    <name evidence="9" type="ORF">ACFPET_23150</name>
</gene>
<sequence length="393" mass="40793">MLSDPFRRLTCAAVLTRFADTGHTAVFALLAARLTDDPRLVSAVAACSFLPWVLFGLVSGALVDRHSRRRLFLTADLVRAVLAFALATLLFTGHLSLAAVFIGAFAMTALQTVSDSCLNSLVPALVRADGLGRANARLSMAQNGIGRLAGAPATTALLAWKGPSAFLFTGAAFLCSAHLVRRLPDSEPERRAEPLRRDLHAGLAWIKGTPVVAAFVTTVGMTNFASGMSTGVLPVLALYELGMSPAAYGFLAAAGAAAMIEGNYLAGRLLERMGAGTLAVLSVAVKVGGFALYAFAASVSAALIAAAILGFTAGVWNVASMTVLMRLIPDELRGRILAAYKTVATALFPLGALLAGWIAHALGVRWAFAAAGVLVIAAALHLRVRSSRGPGRA</sequence>
<evidence type="ECO:0000313" key="9">
    <source>
        <dbReference type="EMBL" id="MFC4338095.1"/>
    </source>
</evidence>
<dbReference type="EMBL" id="JBHSDK010000061">
    <property type="protein sequence ID" value="MFC4338095.1"/>
    <property type="molecule type" value="Genomic_DNA"/>
</dbReference>
<feature type="transmembrane region" description="Helical" evidence="7">
    <location>
        <begin position="40"/>
        <end position="63"/>
    </location>
</feature>
<evidence type="ECO:0000256" key="6">
    <source>
        <dbReference type="ARBA" id="ARBA00023136"/>
    </source>
</evidence>
<evidence type="ECO:0000256" key="7">
    <source>
        <dbReference type="SAM" id="Phobius"/>
    </source>
</evidence>
<feature type="transmembrane region" description="Helical" evidence="7">
    <location>
        <begin position="165"/>
        <end position="183"/>
    </location>
</feature>
<feature type="transmembrane region" description="Helical" evidence="7">
    <location>
        <begin position="364"/>
        <end position="382"/>
    </location>
</feature>
<name>A0ABV8U5T6_9ACTN</name>
<feature type="transmembrane region" description="Helical" evidence="7">
    <location>
        <begin position="302"/>
        <end position="325"/>
    </location>
</feature>
<dbReference type="RefSeq" id="WP_380625784.1">
    <property type="nucleotide sequence ID" value="NZ_JBHSDK010000061.1"/>
</dbReference>
<keyword evidence="2" id="KW-0813">Transport</keyword>
<evidence type="ECO:0000256" key="1">
    <source>
        <dbReference type="ARBA" id="ARBA00004651"/>
    </source>
</evidence>
<proteinExistence type="predicted"/>
<dbReference type="SUPFAM" id="SSF103473">
    <property type="entry name" value="MFS general substrate transporter"/>
    <property type="match status" value="1"/>
</dbReference>
<accession>A0ABV8U5T6</accession>
<reference evidence="10" key="1">
    <citation type="journal article" date="2019" name="Int. J. Syst. Evol. Microbiol.">
        <title>The Global Catalogue of Microorganisms (GCM) 10K type strain sequencing project: providing services to taxonomists for standard genome sequencing and annotation.</title>
        <authorList>
            <consortium name="The Broad Institute Genomics Platform"/>
            <consortium name="The Broad Institute Genome Sequencing Center for Infectious Disease"/>
            <person name="Wu L."/>
            <person name="Ma J."/>
        </authorList>
    </citation>
    <scope>NUCLEOTIDE SEQUENCE [LARGE SCALE GENOMIC DNA]</scope>
    <source>
        <strain evidence="10">IBRC-M 10908</strain>
    </source>
</reference>
<keyword evidence="10" id="KW-1185">Reference proteome</keyword>
<dbReference type="InterPro" id="IPR010290">
    <property type="entry name" value="TM_effector"/>
</dbReference>
<comment type="subcellular location">
    <subcellularLocation>
        <location evidence="1">Cell membrane</location>
        <topology evidence="1">Multi-pass membrane protein</topology>
    </subcellularLocation>
</comment>
<dbReference type="CDD" id="cd06173">
    <property type="entry name" value="MFS_MefA_like"/>
    <property type="match status" value="1"/>
</dbReference>
<evidence type="ECO:0000256" key="2">
    <source>
        <dbReference type="ARBA" id="ARBA00022448"/>
    </source>
</evidence>